<feature type="binding site" evidence="6">
    <location>
        <position position="465"/>
    </location>
    <ligand>
        <name>ATP</name>
        <dbReference type="ChEBI" id="CHEBI:30616"/>
    </ligand>
</feature>
<evidence type="ECO:0000256" key="3">
    <source>
        <dbReference type="ARBA" id="ARBA00022741"/>
    </source>
</evidence>
<dbReference type="InterPro" id="IPR041108">
    <property type="entry name" value="PP_kinase_C_1"/>
</dbReference>
<organism evidence="12 13">
    <name type="scientific">Gallibacter intestinalis</name>
    <dbReference type="NCBI Taxonomy" id="2779356"/>
    <lineage>
        <taxon>Bacteria</taxon>
        <taxon>Bacillati</taxon>
        <taxon>Bacillota</taxon>
        <taxon>Clostridia</taxon>
        <taxon>Eubacteriales</taxon>
        <taxon>Eubacteriaceae</taxon>
        <taxon>Gallibacter</taxon>
    </lineage>
</organism>
<dbReference type="Pfam" id="PF17941">
    <property type="entry name" value="PP_kinase_C_1"/>
    <property type="match status" value="1"/>
</dbReference>
<gene>
    <name evidence="12" type="primary">ppk1</name>
    <name evidence="6" type="synonym">ppk</name>
    <name evidence="12" type="ORF">INF20_02085</name>
</gene>
<comment type="catalytic activity">
    <reaction evidence="6 7">
        <text>[phosphate](n) + ATP = [phosphate](n+1) + ADP</text>
        <dbReference type="Rhea" id="RHEA:19573"/>
        <dbReference type="Rhea" id="RHEA-COMP:9859"/>
        <dbReference type="Rhea" id="RHEA-COMP:14280"/>
        <dbReference type="ChEBI" id="CHEBI:16838"/>
        <dbReference type="ChEBI" id="CHEBI:30616"/>
        <dbReference type="ChEBI" id="CHEBI:456216"/>
        <dbReference type="EC" id="2.7.4.1"/>
    </reaction>
</comment>
<keyword evidence="5 6" id="KW-0067">ATP-binding</keyword>
<evidence type="ECO:0000259" key="9">
    <source>
        <dbReference type="Pfam" id="PF13089"/>
    </source>
</evidence>
<dbReference type="Pfam" id="PF13089">
    <property type="entry name" value="PP_kinase_N"/>
    <property type="match status" value="1"/>
</dbReference>
<comment type="function">
    <text evidence="6 7">Catalyzes the reversible transfer of the terminal phosphate of ATP to form a long-chain polyphosphate (polyP).</text>
</comment>
<keyword evidence="6" id="KW-0479">Metal-binding</keyword>
<dbReference type="InterPro" id="IPR024953">
    <property type="entry name" value="PP_kinase_middle"/>
</dbReference>
<name>A0ABR9QWD5_9FIRM</name>
<feature type="domain" description="Polyphosphate kinase C-terminal" evidence="10">
    <location>
        <begin position="500"/>
        <end position="676"/>
    </location>
</feature>
<evidence type="ECO:0000313" key="12">
    <source>
        <dbReference type="EMBL" id="MBE5035067.1"/>
    </source>
</evidence>
<sequence length="711" mass="83044">MDYSYTQDRELSWLKFNERVLNEVKNKDMPLLERLKFLEIYTNNLDEFYMVRVGTIFDMNIFKPDKRDSRSNMTPAEQLAAINHEVRKLEKTKVLYYKDIMSDLEEIKIHHMNIEILGNKDKEYLKSYFELRVFPFLTPMVIGKQHPFPHIPNKELHVLVSLSRKDKGFFGIIPIPSNLERVIYLNNKKTRYILLEDLISYYCSDIFTNYHMKSKAVIAVTRSADIDPDDDMFEKHDDYIEHMKKVLKMRGRLHPLRIEAYGELPDDLADFITKKLDMDKKNIFSDSVPLNLKYFYEIIDNIPEEIREKHTYGKYVPAKANMFYPGTSVVKQIQQQDKMLFFPYESIDPFLQLLKECSEDKETVSIKITIYRLAKNAKIVDYLCKAAENGKEVLVLMELRARFDEANNINYSKKLEDAGATVIYGMENYKVHSKICLITRRSHKGVSYITQIGTGNYNETTSKIYTDFSLMTASREIGEDAVMFFQNITMFNLNGVYKHLLVSPTSLKSTILDKIRDEIRKAEHGQTCGIFMKMNSLTDRDVINALKDASVAGVPVFLLIRGICCIRPGVEGKTENIHIESIVGRFLEHTRIYLFGDISDVSQQWDIDLYISSADMMTRNTERRIEVAVPVYDNDIKNRILKIIEVLKKDNVNAQVLLSNDEYTEKNHEMQRFDSQEFLLSYYKSHEPSPVLRQNNVLLDKLKSILNKRHP</sequence>
<evidence type="ECO:0000256" key="6">
    <source>
        <dbReference type="HAMAP-Rule" id="MF_00347"/>
    </source>
</evidence>
<dbReference type="SUPFAM" id="SSF140356">
    <property type="entry name" value="PPK N-terminal domain-like"/>
    <property type="match status" value="1"/>
</dbReference>
<dbReference type="NCBIfam" id="NF003917">
    <property type="entry name" value="PRK05443.1-1"/>
    <property type="match status" value="1"/>
</dbReference>
<evidence type="ECO:0000256" key="5">
    <source>
        <dbReference type="ARBA" id="ARBA00022840"/>
    </source>
</evidence>
<dbReference type="NCBIfam" id="TIGR03705">
    <property type="entry name" value="poly_P_kin"/>
    <property type="match status" value="1"/>
</dbReference>
<comment type="similarity">
    <text evidence="6 7">Belongs to the polyphosphate kinase 1 (PPK1) family.</text>
</comment>
<keyword evidence="13" id="KW-1185">Reference proteome</keyword>
<dbReference type="PIRSF" id="PIRSF015589">
    <property type="entry name" value="PP_kinase"/>
    <property type="match status" value="1"/>
</dbReference>
<dbReference type="EC" id="2.7.4.1" evidence="6 7"/>
<evidence type="ECO:0000259" key="8">
    <source>
        <dbReference type="Pfam" id="PF02503"/>
    </source>
</evidence>
<dbReference type="EMBL" id="JADCKA010000002">
    <property type="protein sequence ID" value="MBE5035067.1"/>
    <property type="molecule type" value="Genomic_DNA"/>
</dbReference>
<keyword evidence="3 6" id="KW-0547">Nucleotide-binding</keyword>
<dbReference type="PANTHER" id="PTHR30218:SF0">
    <property type="entry name" value="POLYPHOSPHATE KINASE"/>
    <property type="match status" value="1"/>
</dbReference>
<dbReference type="Gene3D" id="1.20.58.310">
    <property type="entry name" value="Polyphosphate kinase N-terminal domain"/>
    <property type="match status" value="1"/>
</dbReference>
<keyword evidence="2 6" id="KW-0808">Transferase</keyword>
<feature type="domain" description="Polyphosphate kinase N-terminal" evidence="9">
    <location>
        <begin position="8"/>
        <end position="110"/>
    </location>
</feature>
<dbReference type="SUPFAM" id="SSF143724">
    <property type="entry name" value="PHP14-like"/>
    <property type="match status" value="1"/>
</dbReference>
<keyword evidence="1 6" id="KW-0597">Phosphoprotein</keyword>
<dbReference type="PANTHER" id="PTHR30218">
    <property type="entry name" value="POLYPHOSPHATE KINASE"/>
    <property type="match status" value="1"/>
</dbReference>
<feature type="binding site" evidence="6">
    <location>
        <position position="561"/>
    </location>
    <ligand>
        <name>ATP</name>
        <dbReference type="ChEBI" id="CHEBI:30616"/>
    </ligand>
</feature>
<evidence type="ECO:0000256" key="2">
    <source>
        <dbReference type="ARBA" id="ARBA00022679"/>
    </source>
</evidence>
<dbReference type="GO" id="GO:0008976">
    <property type="term" value="F:polyphosphate kinase activity"/>
    <property type="evidence" value="ECO:0007669"/>
    <property type="project" value="UniProtKB-EC"/>
</dbReference>
<feature type="active site" description="Phosphohistidine intermediate" evidence="6">
    <location>
        <position position="432"/>
    </location>
</feature>
<dbReference type="InterPro" id="IPR036830">
    <property type="entry name" value="PP_kinase_middle_dom_sf"/>
</dbReference>
<reference evidence="12 13" key="1">
    <citation type="submission" date="2020-10" db="EMBL/GenBank/DDBJ databases">
        <title>ChiBAC.</title>
        <authorList>
            <person name="Zenner C."/>
            <person name="Hitch T.C.A."/>
            <person name="Clavel T."/>
        </authorList>
    </citation>
    <scope>NUCLEOTIDE SEQUENCE [LARGE SCALE GENOMIC DNA]</scope>
    <source>
        <strain evidence="12 13">DSM 108706</strain>
    </source>
</reference>
<accession>A0ABR9QWD5</accession>
<comment type="caution">
    <text evidence="12">The sequence shown here is derived from an EMBL/GenBank/DDBJ whole genome shotgun (WGS) entry which is preliminary data.</text>
</comment>
<evidence type="ECO:0000313" key="13">
    <source>
        <dbReference type="Proteomes" id="UP001516588"/>
    </source>
</evidence>
<comment type="PTM">
    <text evidence="6 7">An intermediate of this reaction is the autophosphorylated ppk in which a phosphate is covalently linked to a histidine residue through a N-P bond.</text>
</comment>
<dbReference type="Pfam" id="PF13090">
    <property type="entry name" value="PP_kinase_C"/>
    <property type="match status" value="1"/>
</dbReference>
<feature type="binding site" evidence="6">
    <location>
        <position position="402"/>
    </location>
    <ligand>
        <name>Mg(2+)</name>
        <dbReference type="ChEBI" id="CHEBI:18420"/>
    </ligand>
</feature>
<dbReference type="RefSeq" id="WP_226384735.1">
    <property type="nucleotide sequence ID" value="NZ_JADCKA010000002.1"/>
</dbReference>
<dbReference type="Proteomes" id="UP001516588">
    <property type="component" value="Unassembled WGS sequence"/>
</dbReference>
<evidence type="ECO:0000259" key="11">
    <source>
        <dbReference type="Pfam" id="PF17941"/>
    </source>
</evidence>
<evidence type="ECO:0000256" key="1">
    <source>
        <dbReference type="ARBA" id="ARBA00022553"/>
    </source>
</evidence>
<dbReference type="InterPro" id="IPR036832">
    <property type="entry name" value="PPK_N_dom_sf"/>
</dbReference>
<proteinExistence type="inferred from homology"/>
<feature type="binding site" evidence="6">
    <location>
        <position position="589"/>
    </location>
    <ligand>
        <name>ATP</name>
        <dbReference type="ChEBI" id="CHEBI:30616"/>
    </ligand>
</feature>
<feature type="binding site" evidence="6">
    <location>
        <position position="44"/>
    </location>
    <ligand>
        <name>ATP</name>
        <dbReference type="ChEBI" id="CHEBI:30616"/>
    </ligand>
</feature>
<dbReference type="Pfam" id="PF02503">
    <property type="entry name" value="PP_kinase"/>
    <property type="match status" value="1"/>
</dbReference>
<protein>
    <recommendedName>
        <fullName evidence="6 7">Polyphosphate kinase</fullName>
        <ecNumber evidence="6 7">2.7.4.1</ecNumber>
    </recommendedName>
    <alternativeName>
        <fullName evidence="6">ATP-polyphosphate phosphotransferase</fullName>
    </alternativeName>
    <alternativeName>
        <fullName evidence="6">Polyphosphoric acid kinase</fullName>
    </alternativeName>
</protein>
<feature type="domain" description="Polyphosphate kinase middle" evidence="8">
    <location>
        <begin position="121"/>
        <end position="297"/>
    </location>
</feature>
<evidence type="ECO:0000256" key="4">
    <source>
        <dbReference type="ARBA" id="ARBA00022777"/>
    </source>
</evidence>
<dbReference type="InterPro" id="IPR025200">
    <property type="entry name" value="PPK_C_dom2"/>
</dbReference>
<keyword evidence="6" id="KW-0460">Magnesium</keyword>
<evidence type="ECO:0000256" key="7">
    <source>
        <dbReference type="RuleBase" id="RU003800"/>
    </source>
</evidence>
<dbReference type="SUPFAM" id="SSF56024">
    <property type="entry name" value="Phospholipase D/nuclease"/>
    <property type="match status" value="2"/>
</dbReference>
<dbReference type="Gene3D" id="3.30.870.10">
    <property type="entry name" value="Endonuclease Chain A"/>
    <property type="match status" value="2"/>
</dbReference>
<dbReference type="InterPro" id="IPR025198">
    <property type="entry name" value="PPK_N_dom"/>
</dbReference>
<dbReference type="HAMAP" id="MF_00347">
    <property type="entry name" value="Polyphosphate_kinase"/>
    <property type="match status" value="1"/>
</dbReference>
<feature type="domain" description="Polyphosphate kinase C-terminal" evidence="11">
    <location>
        <begin position="329"/>
        <end position="490"/>
    </location>
</feature>
<comment type="cofactor">
    <cofactor evidence="6">
        <name>Mg(2+)</name>
        <dbReference type="ChEBI" id="CHEBI:18420"/>
    </cofactor>
</comment>
<dbReference type="InterPro" id="IPR003414">
    <property type="entry name" value="PP_kinase"/>
</dbReference>
<dbReference type="Gene3D" id="3.30.1840.10">
    <property type="entry name" value="Polyphosphate kinase middle domain"/>
    <property type="match status" value="1"/>
</dbReference>
<keyword evidence="4 6" id="KW-0418">Kinase</keyword>
<feature type="binding site" evidence="6">
    <location>
        <position position="372"/>
    </location>
    <ligand>
        <name>Mg(2+)</name>
        <dbReference type="ChEBI" id="CHEBI:18420"/>
    </ligand>
</feature>
<evidence type="ECO:0000259" key="10">
    <source>
        <dbReference type="Pfam" id="PF13090"/>
    </source>
</evidence>